<dbReference type="Proteomes" id="UP000006794">
    <property type="component" value="Chromosome"/>
</dbReference>
<accession>F8DBB5</accession>
<dbReference type="GeneID" id="10796228"/>
<keyword evidence="1" id="KW-0472">Membrane</keyword>
<dbReference type="AlphaFoldDB" id="F8DBB5"/>
<gene>
    <name evidence="2" type="ordered locus">Halxa_1258</name>
</gene>
<evidence type="ECO:0000313" key="3">
    <source>
        <dbReference type="Proteomes" id="UP000006794"/>
    </source>
</evidence>
<sequence>MEVIAGVLLFLVGTAGFLWPERALRFWFLGLLSEDALSDAGKLFFRGLGGVCTLIGTGLVLSGG</sequence>
<feature type="transmembrane region" description="Helical" evidence="1">
    <location>
        <begin position="43"/>
        <end position="61"/>
    </location>
</feature>
<proteinExistence type="predicted"/>
<evidence type="ECO:0008006" key="4">
    <source>
        <dbReference type="Google" id="ProtNLM"/>
    </source>
</evidence>
<reference evidence="2 3" key="1">
    <citation type="journal article" date="2012" name="Stand. Genomic Sci.">
        <title>Complete genome sequence of Halopiger xanaduensis type strain (SH-6(T)).</title>
        <authorList>
            <person name="Anderson I."/>
            <person name="Tindall B.J."/>
            <person name="Rohde M."/>
            <person name="Lucas S."/>
            <person name="Han J."/>
            <person name="Lapidus A."/>
            <person name="Cheng J.F."/>
            <person name="Goodwin L."/>
            <person name="Pitluck S."/>
            <person name="Peters L."/>
            <person name="Pati A."/>
            <person name="Mikhailova N."/>
            <person name="Pagani I."/>
            <person name="Teshima H."/>
            <person name="Han C."/>
            <person name="Tapia R."/>
            <person name="Land M."/>
            <person name="Woyke T."/>
            <person name="Klenk H.P."/>
            <person name="Kyrpides N."/>
            <person name="Ivanova N."/>
        </authorList>
    </citation>
    <scope>NUCLEOTIDE SEQUENCE [LARGE SCALE GENOMIC DNA]</scope>
    <source>
        <strain evidence="3">DSM 18323 / JCM 14033 / SH-6</strain>
    </source>
</reference>
<keyword evidence="1" id="KW-1133">Transmembrane helix</keyword>
<keyword evidence="1" id="KW-0812">Transmembrane</keyword>
<evidence type="ECO:0000313" key="2">
    <source>
        <dbReference type="EMBL" id="AEH35891.1"/>
    </source>
</evidence>
<protein>
    <recommendedName>
        <fullName evidence="4">DUF2065 domain-containing protein</fullName>
    </recommendedName>
</protein>
<evidence type="ECO:0000256" key="1">
    <source>
        <dbReference type="SAM" id="Phobius"/>
    </source>
</evidence>
<dbReference type="OrthoDB" id="380329at2157"/>
<dbReference type="HOGENOM" id="CLU_2857062_0_0_2"/>
<organism evidence="2 3">
    <name type="scientific">Halopiger xanaduensis (strain DSM 18323 / JCM 14033 / SH-6)</name>
    <dbReference type="NCBI Taxonomy" id="797210"/>
    <lineage>
        <taxon>Archaea</taxon>
        <taxon>Methanobacteriati</taxon>
        <taxon>Methanobacteriota</taxon>
        <taxon>Stenosarchaea group</taxon>
        <taxon>Halobacteria</taxon>
        <taxon>Halobacteriales</taxon>
        <taxon>Natrialbaceae</taxon>
        <taxon>Halopiger</taxon>
    </lineage>
</organism>
<dbReference type="KEGG" id="hxa:Halxa_1258"/>
<keyword evidence="3" id="KW-1185">Reference proteome</keyword>
<dbReference type="EMBL" id="CP002839">
    <property type="protein sequence ID" value="AEH35891.1"/>
    <property type="molecule type" value="Genomic_DNA"/>
</dbReference>
<dbReference type="RefSeq" id="WP_013878789.1">
    <property type="nucleotide sequence ID" value="NC_015666.1"/>
</dbReference>
<dbReference type="eggNOG" id="arCOG13465">
    <property type="taxonomic scope" value="Archaea"/>
</dbReference>
<name>F8DBB5_HALXS</name>